<dbReference type="AlphaFoldDB" id="A0A914Q5U5"/>
<evidence type="ECO:0000313" key="4">
    <source>
        <dbReference type="Proteomes" id="UP000887578"/>
    </source>
</evidence>
<evidence type="ECO:0000256" key="1">
    <source>
        <dbReference type="ARBA" id="ARBA00022737"/>
    </source>
</evidence>
<dbReference type="WBParaSite" id="PDA_v2.g26740.t1">
    <property type="protein sequence ID" value="PDA_v2.g26740.t1"/>
    <property type="gene ID" value="PDA_v2.g26740"/>
</dbReference>
<evidence type="ECO:0000259" key="3">
    <source>
        <dbReference type="SMART" id="SM00322"/>
    </source>
</evidence>
<feature type="domain" description="K Homology" evidence="3">
    <location>
        <begin position="6"/>
        <end position="74"/>
    </location>
</feature>
<reference evidence="5" key="1">
    <citation type="submission" date="2022-11" db="UniProtKB">
        <authorList>
            <consortium name="WormBaseParasite"/>
        </authorList>
    </citation>
    <scope>IDENTIFICATION</scope>
</reference>
<dbReference type="PANTHER" id="PTHR10288">
    <property type="entry name" value="KH DOMAIN CONTAINING RNA BINDING PROTEIN"/>
    <property type="match status" value="1"/>
</dbReference>
<dbReference type="GO" id="GO:0003723">
    <property type="term" value="F:RNA binding"/>
    <property type="evidence" value="ECO:0007669"/>
    <property type="project" value="UniProtKB-UniRule"/>
</dbReference>
<accession>A0A914Q5U5</accession>
<dbReference type="Pfam" id="PF00013">
    <property type="entry name" value="KH_1"/>
    <property type="match status" value="2"/>
</dbReference>
<evidence type="ECO:0000313" key="5">
    <source>
        <dbReference type="WBParaSite" id="PDA_v2.g26740.t1"/>
    </source>
</evidence>
<proteinExistence type="predicted"/>
<sequence length="165" mass="18636">MNREEEVKSKTIKISVEDVKNVIGIREKTIKFIRQQSNCKINISHNSLRQSECKIVGTKANIERALKLIREAIENKEPTKIASNENAVTFTRQIVNIPLTKCGGLIGKNGKTIKEMQETLTVEMILPYGSNFYETKPLQIIGEADKVKAASKMVEDFVNREDGKQ</sequence>
<dbReference type="Proteomes" id="UP000887578">
    <property type="component" value="Unplaced"/>
</dbReference>
<dbReference type="PROSITE" id="PS50084">
    <property type="entry name" value="KH_TYPE_1"/>
    <property type="match status" value="2"/>
</dbReference>
<dbReference type="InterPro" id="IPR036612">
    <property type="entry name" value="KH_dom_type_1_sf"/>
</dbReference>
<organism evidence="4 5">
    <name type="scientific">Panagrolaimus davidi</name>
    <dbReference type="NCBI Taxonomy" id="227884"/>
    <lineage>
        <taxon>Eukaryota</taxon>
        <taxon>Metazoa</taxon>
        <taxon>Ecdysozoa</taxon>
        <taxon>Nematoda</taxon>
        <taxon>Chromadorea</taxon>
        <taxon>Rhabditida</taxon>
        <taxon>Tylenchina</taxon>
        <taxon>Panagrolaimomorpha</taxon>
        <taxon>Panagrolaimoidea</taxon>
        <taxon>Panagrolaimidae</taxon>
        <taxon>Panagrolaimus</taxon>
    </lineage>
</organism>
<dbReference type="SMART" id="SM00322">
    <property type="entry name" value="KH"/>
    <property type="match status" value="2"/>
</dbReference>
<feature type="domain" description="K Homology" evidence="3">
    <location>
        <begin position="89"/>
        <end position="159"/>
    </location>
</feature>
<keyword evidence="4" id="KW-1185">Reference proteome</keyword>
<protein>
    <submittedName>
        <fullName evidence="5">K Homology domain-containing protein</fullName>
    </submittedName>
</protein>
<keyword evidence="2" id="KW-0694">RNA-binding</keyword>
<keyword evidence="1" id="KW-0677">Repeat</keyword>
<name>A0A914Q5U5_9BILA</name>
<dbReference type="CDD" id="cd00105">
    <property type="entry name" value="KH-I"/>
    <property type="match status" value="1"/>
</dbReference>
<dbReference type="Gene3D" id="3.30.1370.10">
    <property type="entry name" value="K Homology domain, type 1"/>
    <property type="match status" value="2"/>
</dbReference>
<evidence type="ECO:0000256" key="2">
    <source>
        <dbReference type="PROSITE-ProRule" id="PRU00117"/>
    </source>
</evidence>
<dbReference type="InterPro" id="IPR004087">
    <property type="entry name" value="KH_dom"/>
</dbReference>
<dbReference type="SUPFAM" id="SSF54791">
    <property type="entry name" value="Eukaryotic type KH-domain (KH-domain type I)"/>
    <property type="match status" value="2"/>
</dbReference>
<dbReference type="InterPro" id="IPR004088">
    <property type="entry name" value="KH_dom_type_1"/>
</dbReference>